<gene>
    <name evidence="3" type="ORF">CXK94_15575</name>
</gene>
<dbReference type="InterPro" id="IPR002925">
    <property type="entry name" value="Dienelactn_hydro"/>
</dbReference>
<feature type="chain" id="PRO_5014886451" evidence="1">
    <location>
        <begin position="20"/>
        <end position="261"/>
    </location>
</feature>
<dbReference type="InterPro" id="IPR029058">
    <property type="entry name" value="AB_hydrolase_fold"/>
</dbReference>
<feature type="domain" description="Dienelactone hydrolase" evidence="2">
    <location>
        <begin position="37"/>
        <end position="256"/>
    </location>
</feature>
<dbReference type="PANTHER" id="PTHR22946:SF4">
    <property type="entry name" value="ESTERASE FRSA"/>
    <property type="match status" value="1"/>
</dbReference>
<dbReference type="PANTHER" id="PTHR22946">
    <property type="entry name" value="DIENELACTONE HYDROLASE DOMAIN-CONTAINING PROTEIN-RELATED"/>
    <property type="match status" value="1"/>
</dbReference>
<keyword evidence="1" id="KW-0732">Signal</keyword>
<evidence type="ECO:0000313" key="3">
    <source>
        <dbReference type="EMBL" id="PNG08920.1"/>
    </source>
</evidence>
<dbReference type="GO" id="GO:0016787">
    <property type="term" value="F:hydrolase activity"/>
    <property type="evidence" value="ECO:0007669"/>
    <property type="project" value="UniProtKB-KW"/>
</dbReference>
<sequence length="261" mass="27372">MNKKLLPLALAGLCGAAEAAVVSRPVAYEIDGEAFEGMLVYDDAASGARPGLLMVPDWLGVTERSAEQAARAAGGKYVVLIADMYGKAVRPSNADEARAAASAVRADRALMRKRAQAAVDVLKAQGGAVALDPARLGAIGFCFGGGTVLELARSGADLKTFISFHGNLDTPNPDDARNIKAPVLVLHGADDPSVSKAQLDGFVDEMKAAGVDWQLVSYGGAVHSFTDPHANVPGRNEYHPRVAQRAFQAMNDQLDEVFAAE</sequence>
<dbReference type="InterPro" id="IPR050261">
    <property type="entry name" value="FrsA_esterase"/>
</dbReference>
<dbReference type="Pfam" id="PF01738">
    <property type="entry name" value="DLH"/>
    <property type="match status" value="1"/>
</dbReference>
<protein>
    <submittedName>
        <fullName evidence="3">Dienelactone hydrolase</fullName>
    </submittedName>
</protein>
<dbReference type="Proteomes" id="UP000236023">
    <property type="component" value="Unassembled WGS sequence"/>
</dbReference>
<comment type="caution">
    <text evidence="3">The sequence shown here is derived from an EMBL/GenBank/DDBJ whole genome shotgun (WGS) entry which is preliminary data.</text>
</comment>
<proteinExistence type="predicted"/>
<keyword evidence="3" id="KW-0378">Hydrolase</keyword>
<dbReference type="SUPFAM" id="SSF53474">
    <property type="entry name" value="alpha/beta-Hydrolases"/>
    <property type="match status" value="1"/>
</dbReference>
<evidence type="ECO:0000256" key="1">
    <source>
        <dbReference type="SAM" id="SignalP"/>
    </source>
</evidence>
<organism evidence="3 4">
    <name type="scientific">Stutzerimonas stutzeri</name>
    <name type="common">Pseudomonas stutzeri</name>
    <dbReference type="NCBI Taxonomy" id="316"/>
    <lineage>
        <taxon>Bacteria</taxon>
        <taxon>Pseudomonadati</taxon>
        <taxon>Pseudomonadota</taxon>
        <taxon>Gammaproteobacteria</taxon>
        <taxon>Pseudomonadales</taxon>
        <taxon>Pseudomonadaceae</taxon>
        <taxon>Stutzerimonas</taxon>
    </lineage>
</organism>
<dbReference type="Gene3D" id="3.40.50.1820">
    <property type="entry name" value="alpha/beta hydrolase"/>
    <property type="match status" value="1"/>
</dbReference>
<name>A0A2N8T2F9_STUST</name>
<dbReference type="EMBL" id="POUT01000008">
    <property type="protein sequence ID" value="PNG08920.1"/>
    <property type="molecule type" value="Genomic_DNA"/>
</dbReference>
<evidence type="ECO:0000259" key="2">
    <source>
        <dbReference type="Pfam" id="PF01738"/>
    </source>
</evidence>
<reference evidence="3 4" key="1">
    <citation type="submission" date="2018-01" db="EMBL/GenBank/DDBJ databases">
        <title>Denitrification phenotypes of diverse strains of Pseudomonas stutzeri.</title>
        <authorList>
            <person name="Milligan D.A."/>
            <person name="Bergaust L."/>
            <person name="Bakken L.R."/>
            <person name="Frostegard A."/>
        </authorList>
    </citation>
    <scope>NUCLEOTIDE SEQUENCE [LARGE SCALE GENOMIC DNA]</scope>
    <source>
        <strain evidence="3 4">24a75</strain>
    </source>
</reference>
<accession>A0A2N8T2F9</accession>
<dbReference type="AlphaFoldDB" id="A0A2N8T2F9"/>
<feature type="signal peptide" evidence="1">
    <location>
        <begin position="1"/>
        <end position="19"/>
    </location>
</feature>
<evidence type="ECO:0000313" key="4">
    <source>
        <dbReference type="Proteomes" id="UP000236023"/>
    </source>
</evidence>